<dbReference type="InterPro" id="IPR011993">
    <property type="entry name" value="PH-like_dom_sf"/>
</dbReference>
<dbReference type="Pfam" id="PF08174">
    <property type="entry name" value="Anillin"/>
    <property type="match status" value="1"/>
</dbReference>
<dbReference type="GO" id="GO:0000915">
    <property type="term" value="P:actomyosin contractile ring assembly"/>
    <property type="evidence" value="ECO:0007669"/>
    <property type="project" value="TreeGrafter"/>
</dbReference>
<dbReference type="GO" id="GO:0005826">
    <property type="term" value="C:actomyosin contractile ring"/>
    <property type="evidence" value="ECO:0007669"/>
    <property type="project" value="TreeGrafter"/>
</dbReference>
<dbReference type="EMBL" id="OC857948">
    <property type="protein sequence ID" value="CAD7625843.1"/>
    <property type="molecule type" value="Genomic_DNA"/>
</dbReference>
<feature type="compositionally biased region" description="Basic and acidic residues" evidence="2">
    <location>
        <begin position="450"/>
        <end position="465"/>
    </location>
</feature>
<feature type="domain" description="Anillin homology" evidence="3">
    <location>
        <begin position="608"/>
        <end position="742"/>
    </location>
</feature>
<evidence type="ECO:0000259" key="3">
    <source>
        <dbReference type="Pfam" id="PF08174"/>
    </source>
</evidence>
<dbReference type="Gene3D" id="2.30.29.30">
    <property type="entry name" value="Pleckstrin-homology domain (PH domain)/Phosphotyrosine-binding domain (PTB)"/>
    <property type="match status" value="1"/>
</dbReference>
<gene>
    <name evidence="4" type="ORF">OSB1V03_LOCUS6276</name>
</gene>
<evidence type="ECO:0000313" key="5">
    <source>
        <dbReference type="Proteomes" id="UP000759131"/>
    </source>
</evidence>
<evidence type="ECO:0000256" key="1">
    <source>
        <dbReference type="SAM" id="Coils"/>
    </source>
</evidence>
<feature type="region of interest" description="Disordered" evidence="2">
    <location>
        <begin position="699"/>
        <end position="723"/>
    </location>
</feature>
<proteinExistence type="predicted"/>
<keyword evidence="1" id="KW-0175">Coiled coil</keyword>
<dbReference type="SUPFAM" id="SSF50729">
    <property type="entry name" value="PH domain-like"/>
    <property type="match status" value="1"/>
</dbReference>
<dbReference type="AlphaFoldDB" id="A0A7R9KPR8"/>
<reference evidence="4" key="1">
    <citation type="submission" date="2020-11" db="EMBL/GenBank/DDBJ databases">
        <authorList>
            <person name="Tran Van P."/>
        </authorList>
    </citation>
    <scope>NUCLEOTIDE SEQUENCE</scope>
</reference>
<dbReference type="GO" id="GO:0000281">
    <property type="term" value="P:mitotic cytokinesis"/>
    <property type="evidence" value="ECO:0007669"/>
    <property type="project" value="TreeGrafter"/>
</dbReference>
<dbReference type="OrthoDB" id="6431443at2759"/>
<accession>A0A7R9KPR8</accession>
<evidence type="ECO:0000256" key="2">
    <source>
        <dbReference type="SAM" id="MobiDB-lite"/>
    </source>
</evidence>
<sequence length="871" mass="97462">MVFIIKSPMTIRVDPIHQMVDKTSEKNTDPWQQMDGLIASLPNTEAVAANAPDVTDRYSPRDMTAISGDVRIECTDWPIDEIVGAFGPITELLFETICELTLTLRFTHSFIYFVIVFTSLLTDPMDDYEELDSFTESLIQRNRERQALLETSFHTSDHLSDGAQSDGLSDSATADQSLDLDSDLVPKLMPNLIPHLTPNVTPIVAKSVTALTNDNMRNIESNESCPAANTSTDRLKESLAKMSGSERRVPLNQRLNSIARSYNSEDTENMDGAQSDGLSDSATADQSLDLDSDLVPKLMPQLTPNVTPIVAKSVTALTNDNMRNIASNESCPAANTSADRLVDSLAKMSGSERRVLLNGIGFNRNDENNGGALVNPVVAMRQTVNGVNDTPPKKRLLLNDKRAVPVVNASPNVSAVRKQFWSGQKPETTKPETLSLKAKNELFEKAIEEENEAKSKQYSGHKRDAPVMSGEPNVRQLMGVKLFGPETTIANAYKKERESRQQELELLKRPIKANEAIEQKTDILVVNERNRQIQKQIDDLQQKVQNTTDQESQASKMLTLCLETELKGSERHVEAEKVLLVFGQKRIAFLNEIQKLKSKMNLEEESTKGSLTLTNLRVPLKADFLVARAKQTVPEMHHFICIVYSGANVFVTNVLNTDKDLKNGFLDFEFGVRLPELNSDFSVIVHIYDLITMKTQIKKTPKKTPKKHKSTMKSPSVRSPGGPNAVLSTSFQLNGIFNINISNYYKKSFKLENFSFNSPLEGVINMKTELTVEHNYYKEGLLDVCDASGIRWNLRWVVLKGHQLGFWRFPEDVASKSALGSINLEDAENKEVSQEWAQHISRALNGIRIWNSDTVKPYRIEEFDELLIALD</sequence>
<organism evidence="4">
    <name type="scientific">Medioppia subpectinata</name>
    <dbReference type="NCBI Taxonomy" id="1979941"/>
    <lineage>
        <taxon>Eukaryota</taxon>
        <taxon>Metazoa</taxon>
        <taxon>Ecdysozoa</taxon>
        <taxon>Arthropoda</taxon>
        <taxon>Chelicerata</taxon>
        <taxon>Arachnida</taxon>
        <taxon>Acari</taxon>
        <taxon>Acariformes</taxon>
        <taxon>Sarcoptiformes</taxon>
        <taxon>Oribatida</taxon>
        <taxon>Brachypylina</taxon>
        <taxon>Oppioidea</taxon>
        <taxon>Oppiidae</taxon>
        <taxon>Medioppia</taxon>
    </lineage>
</organism>
<feature type="coiled-coil region" evidence="1">
    <location>
        <begin position="523"/>
        <end position="557"/>
    </location>
</feature>
<feature type="compositionally biased region" description="Basic residues" evidence="2">
    <location>
        <begin position="699"/>
        <end position="711"/>
    </location>
</feature>
<dbReference type="GO" id="GO:0031106">
    <property type="term" value="P:septin ring organization"/>
    <property type="evidence" value="ECO:0007669"/>
    <property type="project" value="TreeGrafter"/>
</dbReference>
<evidence type="ECO:0000313" key="4">
    <source>
        <dbReference type="EMBL" id="CAD7625843.1"/>
    </source>
</evidence>
<dbReference type="PANTHER" id="PTHR21538">
    <property type="entry name" value="ANILLIN/RHOTEKIN RTKN"/>
    <property type="match status" value="1"/>
</dbReference>
<dbReference type="InterPro" id="IPR051364">
    <property type="entry name" value="Cytokinesis/Rho-signaling"/>
</dbReference>
<feature type="region of interest" description="Disordered" evidence="2">
    <location>
        <begin position="450"/>
        <end position="469"/>
    </location>
</feature>
<name>A0A7R9KPR8_9ACAR</name>
<feature type="region of interest" description="Disordered" evidence="2">
    <location>
        <begin position="262"/>
        <end position="284"/>
    </location>
</feature>
<dbReference type="EMBL" id="CAJPIZ010003373">
    <property type="protein sequence ID" value="CAG2106273.1"/>
    <property type="molecule type" value="Genomic_DNA"/>
</dbReference>
<dbReference type="Proteomes" id="UP000759131">
    <property type="component" value="Unassembled WGS sequence"/>
</dbReference>
<keyword evidence="5" id="KW-1185">Reference proteome</keyword>
<protein>
    <recommendedName>
        <fullName evidence="3">Anillin homology domain-containing protein</fullName>
    </recommendedName>
</protein>
<dbReference type="InterPro" id="IPR012966">
    <property type="entry name" value="AHD"/>
</dbReference>
<dbReference type="PANTHER" id="PTHR21538:SF23">
    <property type="entry name" value="ANILLIN"/>
    <property type="match status" value="1"/>
</dbReference>